<evidence type="ECO:0000256" key="9">
    <source>
        <dbReference type="PIRSR" id="PIRSR602326-1"/>
    </source>
</evidence>
<dbReference type="PRINTS" id="PR00603">
    <property type="entry name" value="CYTOCHROMEC1"/>
</dbReference>
<dbReference type="PANTHER" id="PTHR10266:SF3">
    <property type="entry name" value="CYTOCHROME C1, HEME PROTEIN, MITOCHONDRIAL"/>
    <property type="match status" value="1"/>
</dbReference>
<dbReference type="PROSITE" id="PS51007">
    <property type="entry name" value="CYTC"/>
    <property type="match status" value="1"/>
</dbReference>
<keyword evidence="3 9" id="KW-0349">Heme</keyword>
<dbReference type="KEGG" id="sand:H3309_05140"/>
<dbReference type="Pfam" id="PF02167">
    <property type="entry name" value="Cytochrom_C1"/>
    <property type="match status" value="1"/>
</dbReference>
<keyword evidence="8 10" id="KW-0472">Membrane</keyword>
<evidence type="ECO:0000256" key="10">
    <source>
        <dbReference type="SAM" id="Phobius"/>
    </source>
</evidence>
<evidence type="ECO:0000256" key="8">
    <source>
        <dbReference type="ARBA" id="ARBA00023136"/>
    </source>
</evidence>
<reference evidence="12 13" key="1">
    <citation type="submission" date="2020-07" db="EMBL/GenBank/DDBJ databases">
        <title>Complete genome sequence for Sandaracinobacter sp. M6.</title>
        <authorList>
            <person name="Tang Y."/>
            <person name="Liu Q."/>
            <person name="Guo Z."/>
            <person name="Lei P."/>
            <person name="Huang B."/>
        </authorList>
    </citation>
    <scope>NUCLEOTIDE SEQUENCE [LARGE SCALE GENOMIC DNA]</scope>
    <source>
        <strain evidence="12 13">M6</strain>
    </source>
</reference>
<dbReference type="FunFam" id="1.10.760.10:FF:000011">
    <property type="entry name" value="Cytochrome c1, putative"/>
    <property type="match status" value="1"/>
</dbReference>
<dbReference type="PANTHER" id="PTHR10266">
    <property type="entry name" value="CYTOCHROME C1"/>
    <property type="match status" value="1"/>
</dbReference>
<name>A0A7G5IKG8_9SPHN</name>
<evidence type="ECO:0000256" key="7">
    <source>
        <dbReference type="ARBA" id="ARBA00023004"/>
    </source>
</evidence>
<dbReference type="Proteomes" id="UP000515292">
    <property type="component" value="Chromosome"/>
</dbReference>
<evidence type="ECO:0000313" key="12">
    <source>
        <dbReference type="EMBL" id="QMW23860.1"/>
    </source>
</evidence>
<evidence type="ECO:0000256" key="1">
    <source>
        <dbReference type="ARBA" id="ARBA00004370"/>
    </source>
</evidence>
<keyword evidence="4 10" id="KW-0812">Transmembrane</keyword>
<feature type="transmembrane region" description="Helical" evidence="10">
    <location>
        <begin position="239"/>
        <end position="258"/>
    </location>
</feature>
<dbReference type="GO" id="GO:0020037">
    <property type="term" value="F:heme binding"/>
    <property type="evidence" value="ECO:0007669"/>
    <property type="project" value="InterPro"/>
</dbReference>
<feature type="binding site" description="covalent" evidence="9">
    <location>
        <position position="74"/>
    </location>
    <ligand>
        <name>heme c</name>
        <dbReference type="ChEBI" id="CHEBI:61717"/>
    </ligand>
</feature>
<dbReference type="GO" id="GO:0009055">
    <property type="term" value="F:electron transfer activity"/>
    <property type="evidence" value="ECO:0007669"/>
    <property type="project" value="InterPro"/>
</dbReference>
<keyword evidence="7 9" id="KW-0408">Iron</keyword>
<comment type="subcellular location">
    <subcellularLocation>
        <location evidence="1">Membrane</location>
    </subcellularLocation>
</comment>
<dbReference type="RefSeq" id="WP_182297683.1">
    <property type="nucleotide sequence ID" value="NZ_CP059851.1"/>
</dbReference>
<evidence type="ECO:0000313" key="13">
    <source>
        <dbReference type="Proteomes" id="UP000515292"/>
    </source>
</evidence>
<dbReference type="GO" id="GO:0046872">
    <property type="term" value="F:metal ion binding"/>
    <property type="evidence" value="ECO:0007669"/>
    <property type="project" value="UniProtKB-KW"/>
</dbReference>
<dbReference type="GO" id="GO:0016020">
    <property type="term" value="C:membrane"/>
    <property type="evidence" value="ECO:0007669"/>
    <property type="project" value="UniProtKB-SubCell"/>
</dbReference>
<dbReference type="InterPro" id="IPR036909">
    <property type="entry name" value="Cyt_c-like_dom_sf"/>
</dbReference>
<organism evidence="12 13">
    <name type="scientific">Sandaracinobacteroides saxicola</name>
    <dbReference type="NCBI Taxonomy" id="2759707"/>
    <lineage>
        <taxon>Bacteria</taxon>
        <taxon>Pseudomonadati</taxon>
        <taxon>Pseudomonadota</taxon>
        <taxon>Alphaproteobacteria</taxon>
        <taxon>Sphingomonadales</taxon>
        <taxon>Sphingosinicellaceae</taxon>
        <taxon>Sandaracinobacteroides</taxon>
    </lineage>
</organism>
<feature type="binding site" description="covalent" evidence="9">
    <location>
        <position position="194"/>
    </location>
    <ligand>
        <name>heme c</name>
        <dbReference type="ChEBI" id="CHEBI:61717"/>
    </ligand>
</feature>
<evidence type="ECO:0000256" key="6">
    <source>
        <dbReference type="ARBA" id="ARBA00022989"/>
    </source>
</evidence>
<dbReference type="InterPro" id="IPR009056">
    <property type="entry name" value="Cyt_c-like_dom"/>
</dbReference>
<sequence length="267" mass="29614">MVRLVGFAAGLFFVVVLLVSALLPREAPTPDMAKQLHKYPHEISWHQDGPFGTFDRAQLQRGFQVYKEVCSACHGIKRVAFRNLQDIGFSEAEVKAIAKGYEVDTLDPATGEPAKRPAIPSDRFPPPFPNEIAARAANNNAYPPDLSLIVKARHDGLDYLHSLTTGYGKEPPKGWAVPEGLYYNPYFHSVNIAMPPPLVADDQVTYADGTKATIDQMSRDVSAFLHWAAEPELERRKQAGVITIVFLSILSLLAFLTYRRVWAGTAH</sequence>
<keyword evidence="5 9" id="KW-0479">Metal-binding</keyword>
<evidence type="ECO:0000256" key="4">
    <source>
        <dbReference type="ARBA" id="ARBA00022692"/>
    </source>
</evidence>
<keyword evidence="13" id="KW-1185">Reference proteome</keyword>
<feature type="binding site" description="covalent" evidence="9">
    <location>
        <position position="73"/>
    </location>
    <ligand>
        <name>heme c</name>
        <dbReference type="ChEBI" id="CHEBI:61717"/>
    </ligand>
</feature>
<comment type="cofactor">
    <cofactor evidence="9">
        <name>heme c</name>
        <dbReference type="ChEBI" id="CHEBI:61717"/>
    </cofactor>
    <text evidence="9">Binds 1 heme c group covalently per subunit.</text>
</comment>
<gene>
    <name evidence="12" type="ORF">H3309_05140</name>
</gene>
<evidence type="ECO:0000256" key="2">
    <source>
        <dbReference type="ARBA" id="ARBA00016165"/>
    </source>
</evidence>
<keyword evidence="6 10" id="KW-1133">Transmembrane helix</keyword>
<feature type="binding site" description="covalent" evidence="9">
    <location>
        <position position="70"/>
    </location>
    <ligand>
        <name>heme c</name>
        <dbReference type="ChEBI" id="CHEBI:61717"/>
    </ligand>
</feature>
<dbReference type="InterPro" id="IPR002326">
    <property type="entry name" value="Cyt_c1"/>
</dbReference>
<feature type="domain" description="Cytochrome c" evidence="11">
    <location>
        <begin position="57"/>
        <end position="164"/>
    </location>
</feature>
<dbReference type="SUPFAM" id="SSF46626">
    <property type="entry name" value="Cytochrome c"/>
    <property type="match status" value="1"/>
</dbReference>
<protein>
    <recommendedName>
        <fullName evidence="2">Cytochrome c1</fullName>
    </recommendedName>
</protein>
<evidence type="ECO:0000256" key="3">
    <source>
        <dbReference type="ARBA" id="ARBA00022617"/>
    </source>
</evidence>
<dbReference type="EMBL" id="CP059851">
    <property type="protein sequence ID" value="QMW23860.1"/>
    <property type="molecule type" value="Genomic_DNA"/>
</dbReference>
<accession>A0A7G5IKG8</accession>
<evidence type="ECO:0000259" key="11">
    <source>
        <dbReference type="PROSITE" id="PS51007"/>
    </source>
</evidence>
<proteinExistence type="predicted"/>
<dbReference type="Gene3D" id="1.20.5.100">
    <property type="entry name" value="Cytochrome c1, transmembrane anchor, C-terminal"/>
    <property type="match status" value="1"/>
</dbReference>
<evidence type="ECO:0000256" key="5">
    <source>
        <dbReference type="ARBA" id="ARBA00022723"/>
    </source>
</evidence>
<dbReference type="Gene3D" id="1.10.760.10">
    <property type="entry name" value="Cytochrome c-like domain"/>
    <property type="match status" value="1"/>
</dbReference>
<dbReference type="AlphaFoldDB" id="A0A7G5IKG8"/>